<keyword evidence="2" id="KW-1133">Transmembrane helix</keyword>
<gene>
    <name evidence="3" type="ORF">FCC1311_109202</name>
</gene>
<keyword evidence="4" id="KW-1185">Reference proteome</keyword>
<evidence type="ECO:0000313" key="3">
    <source>
        <dbReference type="EMBL" id="GBG34698.1"/>
    </source>
</evidence>
<feature type="transmembrane region" description="Helical" evidence="2">
    <location>
        <begin position="108"/>
        <end position="125"/>
    </location>
</feature>
<keyword evidence="2" id="KW-0812">Transmembrane</keyword>
<feature type="compositionally biased region" description="Acidic residues" evidence="1">
    <location>
        <begin position="268"/>
        <end position="283"/>
    </location>
</feature>
<feature type="transmembrane region" description="Helical" evidence="2">
    <location>
        <begin position="176"/>
        <end position="193"/>
    </location>
</feature>
<evidence type="ECO:0000256" key="2">
    <source>
        <dbReference type="SAM" id="Phobius"/>
    </source>
</evidence>
<feature type="transmembrane region" description="Helical" evidence="2">
    <location>
        <begin position="145"/>
        <end position="164"/>
    </location>
</feature>
<dbReference type="InParanoid" id="A0A2R5GY21"/>
<dbReference type="EMBL" id="BEYU01000210">
    <property type="protein sequence ID" value="GBG34698.1"/>
    <property type="molecule type" value="Genomic_DNA"/>
</dbReference>
<feature type="region of interest" description="Disordered" evidence="1">
    <location>
        <begin position="670"/>
        <end position="725"/>
    </location>
</feature>
<feature type="transmembrane region" description="Helical" evidence="2">
    <location>
        <begin position="205"/>
        <end position="225"/>
    </location>
</feature>
<comment type="caution">
    <text evidence="3">The sequence shown here is derived from an EMBL/GenBank/DDBJ whole genome shotgun (WGS) entry which is preliminary data.</text>
</comment>
<protein>
    <submittedName>
        <fullName evidence="3">Uncharacterized protein</fullName>
    </submittedName>
</protein>
<dbReference type="AlphaFoldDB" id="A0A2R5GY21"/>
<proteinExistence type="predicted"/>
<accession>A0A2R5GY21</accession>
<feature type="compositionally biased region" description="Basic and acidic residues" evidence="1">
    <location>
        <begin position="284"/>
        <end position="293"/>
    </location>
</feature>
<evidence type="ECO:0000256" key="1">
    <source>
        <dbReference type="SAM" id="MobiDB-lite"/>
    </source>
</evidence>
<feature type="transmembrane region" description="Helical" evidence="2">
    <location>
        <begin position="48"/>
        <end position="68"/>
    </location>
</feature>
<feature type="region of interest" description="Disordered" evidence="1">
    <location>
        <begin position="263"/>
        <end position="293"/>
    </location>
</feature>
<organism evidence="3 4">
    <name type="scientific">Hondaea fermentalgiana</name>
    <dbReference type="NCBI Taxonomy" id="2315210"/>
    <lineage>
        <taxon>Eukaryota</taxon>
        <taxon>Sar</taxon>
        <taxon>Stramenopiles</taxon>
        <taxon>Bigyra</taxon>
        <taxon>Labyrinthulomycetes</taxon>
        <taxon>Thraustochytrida</taxon>
        <taxon>Thraustochytriidae</taxon>
        <taxon>Hondaea</taxon>
    </lineage>
</organism>
<sequence length="725" mass="77187">MGTKTVATVAVASAAVAGGAARMLLYPQFVLGVSLVTISVLLKLSRNAMGVALLALATLTAAVLTVVFSEQIGRVLRRFLPRIASAAKSQAQAGQQAIAENLKATPPWVFTLVGFSLPAVAQFLGSMGTVRMLSSVDVRPTSLPGASFVAVFSLVYLGTLTLGVSRTWLKPSKISFLLQSFWVLGALFSSSASELRFNEHLPSVLAGWGGFFIGLTPGTAIVAALKTAAASAALAGTGVATVKGVQAGVAFVRTVSGAKATPSSAADVIDDDDNNDDEDEGDADSARRSSLREDEEVLAEREIAATRPSLWDVAARWESWLDIDAWRMWAEENLSVNVFRGHSTRASEWASTNLLRRKRVSRRASHRSSRASSAPLAEIAPQDVEAEAEDIKEDLDDTGFEVATLAPPMQLAALVTLFRATPTCLTLTIAVLSSIVSAAMGNFKLGMLAVPVVLAPFALGELVTLARQIGLRSLLRGGMLSSEYQAKLANEYGDGMSLLLWQSPTLLKAWKSVTSWSETLQQEKLLEELADAPRQFLNPDEDTVKATPPLSGWILAQLVLSIALDIGGASSYAVPGLGELTDFAWAPIQTYLVHQMYGVTWLSWISFAEELLPFTDVLPSATIGFLLTYGQYIPAWTKRGWHRAVSKLPTLRTGTDGGSLFALDSIFGGVKGKRRSHGEKRLSSSKGRSSKGGGYDVVGAGETSQTSRRRSAAPSAASAENPQDL</sequence>
<reference evidence="3 4" key="1">
    <citation type="submission" date="2017-12" db="EMBL/GenBank/DDBJ databases">
        <title>Sequencing, de novo assembly and annotation of complete genome of a new Thraustochytrid species, strain FCC1311.</title>
        <authorList>
            <person name="Sedici K."/>
            <person name="Godart F."/>
            <person name="Aiese Cigliano R."/>
            <person name="Sanseverino W."/>
            <person name="Barakat M."/>
            <person name="Ortet P."/>
            <person name="Marechal E."/>
            <person name="Cagnac O."/>
            <person name="Amato A."/>
        </authorList>
    </citation>
    <scope>NUCLEOTIDE SEQUENCE [LARGE SCALE GENOMIC DNA]</scope>
</reference>
<keyword evidence="2" id="KW-0472">Membrane</keyword>
<evidence type="ECO:0000313" key="4">
    <source>
        <dbReference type="Proteomes" id="UP000241890"/>
    </source>
</evidence>
<dbReference type="Proteomes" id="UP000241890">
    <property type="component" value="Unassembled WGS sequence"/>
</dbReference>
<dbReference type="OrthoDB" id="192262at2759"/>
<name>A0A2R5GY21_9STRA</name>
<feature type="transmembrane region" description="Helical" evidence="2">
    <location>
        <begin position="417"/>
        <end position="439"/>
    </location>
</feature>